<feature type="compositionally biased region" description="Basic and acidic residues" evidence="1">
    <location>
        <begin position="434"/>
        <end position="444"/>
    </location>
</feature>
<evidence type="ECO:0000313" key="3">
    <source>
        <dbReference type="EMBL" id="KAJ3444880.1"/>
    </source>
</evidence>
<reference evidence="3" key="1">
    <citation type="submission" date="2022-08" db="EMBL/GenBank/DDBJ databases">
        <title>Novel sulphate-reducing endosymbionts in the free-living metamonad Anaeramoeba.</title>
        <authorList>
            <person name="Jerlstrom-Hultqvist J."/>
            <person name="Cepicka I."/>
            <person name="Gallot-Lavallee L."/>
            <person name="Salas-Leiva D."/>
            <person name="Curtis B.A."/>
            <person name="Zahonova K."/>
            <person name="Pipaliya S."/>
            <person name="Dacks J."/>
            <person name="Roger A.J."/>
        </authorList>
    </citation>
    <scope>NUCLEOTIDE SEQUENCE</scope>
    <source>
        <strain evidence="3">Busselton2</strain>
    </source>
</reference>
<organism evidence="3 4">
    <name type="scientific">Anaeramoeba flamelloides</name>
    <dbReference type="NCBI Taxonomy" id="1746091"/>
    <lineage>
        <taxon>Eukaryota</taxon>
        <taxon>Metamonada</taxon>
        <taxon>Anaeramoebidae</taxon>
        <taxon>Anaeramoeba</taxon>
    </lineage>
</organism>
<dbReference type="Proteomes" id="UP001146793">
    <property type="component" value="Unassembled WGS sequence"/>
</dbReference>
<evidence type="ECO:0000256" key="1">
    <source>
        <dbReference type="SAM" id="MobiDB-lite"/>
    </source>
</evidence>
<dbReference type="AlphaFoldDB" id="A0AAV7ZY53"/>
<comment type="caution">
    <text evidence="3">The sequence shown here is derived from an EMBL/GenBank/DDBJ whole genome shotgun (WGS) entry which is preliminary data.</text>
</comment>
<protein>
    <submittedName>
        <fullName evidence="3">Jerky protein</fullName>
    </submittedName>
</protein>
<sequence>MSAVVTISAKGYRLKTLLLIPQKSVAKKVFLENNLSNYAFAHAPKGFINKNLFYKWTRDIFIPEVEAIRTFNNYPKDKWALLVLDGHNSRAELRAIHLLQQHYIDCIVIPGHSSHIVQPLDVGVFKYFKQELKKQQRHKKNFYLVLDHCLNLSTSTMRIVEAFNRAGIYPLNLNKKLNNKPIFPTEIKEFAFTNSNQGSRLKISGQIITGQKFIEQLVNKEKRKKNAQKNASKKHIPPSALFQKLFAGRKKPYNHILDSSKELDKIQFVSMNSSIEQLQNQKINEDNNGQGTLNASLERTENQIEENNSLINEIRDFQNNFYLTRNSNSNSNTLQLQLLRFQENETNIHENFDTTSILEPTTTNISNHEYSNEEILTPLSPGGTSLHSEKNYFRPNREHNRTHNREPNREPNRTHNREQNRTRNRTHNRTQRTPSRETSREHNRTPNRVIK</sequence>
<proteinExistence type="predicted"/>
<dbReference type="GO" id="GO:0003676">
    <property type="term" value="F:nucleic acid binding"/>
    <property type="evidence" value="ECO:0007669"/>
    <property type="project" value="InterPro"/>
</dbReference>
<feature type="region of interest" description="Disordered" evidence="1">
    <location>
        <begin position="375"/>
        <end position="451"/>
    </location>
</feature>
<evidence type="ECO:0000313" key="4">
    <source>
        <dbReference type="Proteomes" id="UP001146793"/>
    </source>
</evidence>
<dbReference type="InterPro" id="IPR004875">
    <property type="entry name" value="DDE_SF_endonuclease_dom"/>
</dbReference>
<feature type="compositionally biased region" description="Basic and acidic residues" evidence="1">
    <location>
        <begin position="387"/>
        <end position="421"/>
    </location>
</feature>
<dbReference type="EMBL" id="JANTQA010000023">
    <property type="protein sequence ID" value="KAJ3444880.1"/>
    <property type="molecule type" value="Genomic_DNA"/>
</dbReference>
<feature type="domain" description="DDE-1" evidence="2">
    <location>
        <begin position="7"/>
        <end position="139"/>
    </location>
</feature>
<name>A0AAV7ZY53_9EUKA</name>
<accession>A0AAV7ZY53</accession>
<dbReference type="Pfam" id="PF03184">
    <property type="entry name" value="DDE_1"/>
    <property type="match status" value="1"/>
</dbReference>
<evidence type="ECO:0000259" key="2">
    <source>
        <dbReference type="Pfam" id="PF03184"/>
    </source>
</evidence>
<gene>
    <name evidence="3" type="ORF">M0812_10741</name>
</gene>